<dbReference type="Gene3D" id="2.130.10.10">
    <property type="entry name" value="YVTN repeat-like/Quinoprotein amine dehydrogenase"/>
    <property type="match status" value="1"/>
</dbReference>
<evidence type="ECO:0000256" key="4">
    <source>
        <dbReference type="ARBA" id="ARBA00022989"/>
    </source>
</evidence>
<dbReference type="OrthoDB" id="60477at2759"/>
<keyword evidence="6" id="KW-0325">Glycoprotein</keyword>
<dbReference type="GO" id="GO:0000139">
    <property type="term" value="C:Golgi membrane"/>
    <property type="evidence" value="ECO:0007669"/>
    <property type="project" value="InterPro"/>
</dbReference>
<feature type="non-terminal residue" evidence="7">
    <location>
        <position position="1"/>
    </location>
</feature>
<proteinExistence type="predicted"/>
<keyword evidence="3" id="KW-0256">Endoplasmic reticulum</keyword>
<dbReference type="AlphaFoldDB" id="A0A0B1TR21"/>
<name>A0A0B1TR21_OESDE</name>
<dbReference type="SUPFAM" id="SSF50978">
    <property type="entry name" value="WD40 repeat-like"/>
    <property type="match status" value="1"/>
</dbReference>
<dbReference type="InterPro" id="IPR036322">
    <property type="entry name" value="WD40_repeat_dom_sf"/>
</dbReference>
<dbReference type="PANTHER" id="PTHR46378">
    <property type="entry name" value="STEROL REGULATORY ELEMENT-BINDING PROTEIN CLEAVAGE-ACTIVATING PROTEIN"/>
    <property type="match status" value="1"/>
</dbReference>
<protein>
    <recommendedName>
        <fullName evidence="9">WD domain, G-beta repeat protein</fullName>
    </recommendedName>
</protein>
<evidence type="ECO:0000256" key="1">
    <source>
        <dbReference type="ARBA" id="ARBA00004477"/>
    </source>
</evidence>
<keyword evidence="2" id="KW-0812">Transmembrane</keyword>
<dbReference type="GO" id="GO:0032934">
    <property type="term" value="F:sterol binding"/>
    <property type="evidence" value="ECO:0007669"/>
    <property type="project" value="InterPro"/>
</dbReference>
<dbReference type="PANTHER" id="PTHR46378:SF1">
    <property type="entry name" value="STEROL REGULATORY ELEMENT-BINDING PROTEIN CLEAVAGE-ACTIVATING PROTEIN"/>
    <property type="match status" value="1"/>
</dbReference>
<evidence type="ECO:0000256" key="5">
    <source>
        <dbReference type="ARBA" id="ARBA00023136"/>
    </source>
</evidence>
<gene>
    <name evidence="7" type="ORF">OESDEN_02167</name>
</gene>
<comment type="subcellular location">
    <subcellularLocation>
        <location evidence="1">Endoplasmic reticulum membrane</location>
        <topology evidence="1">Multi-pass membrane protein</topology>
    </subcellularLocation>
</comment>
<organism evidence="7 8">
    <name type="scientific">Oesophagostomum dentatum</name>
    <name type="common">Nodular worm</name>
    <dbReference type="NCBI Taxonomy" id="61180"/>
    <lineage>
        <taxon>Eukaryota</taxon>
        <taxon>Metazoa</taxon>
        <taxon>Ecdysozoa</taxon>
        <taxon>Nematoda</taxon>
        <taxon>Chromadorea</taxon>
        <taxon>Rhabditida</taxon>
        <taxon>Rhabditina</taxon>
        <taxon>Rhabditomorpha</taxon>
        <taxon>Strongyloidea</taxon>
        <taxon>Strongylidae</taxon>
        <taxon>Oesophagostomum</taxon>
    </lineage>
</organism>
<dbReference type="InterPro" id="IPR030225">
    <property type="entry name" value="SCAP"/>
</dbReference>
<dbReference type="Proteomes" id="UP000053660">
    <property type="component" value="Unassembled WGS sequence"/>
</dbReference>
<dbReference type="InterPro" id="IPR015943">
    <property type="entry name" value="WD40/YVTN_repeat-like_dom_sf"/>
</dbReference>
<evidence type="ECO:0000256" key="2">
    <source>
        <dbReference type="ARBA" id="ARBA00022692"/>
    </source>
</evidence>
<dbReference type="GO" id="GO:0045540">
    <property type="term" value="P:regulation of cholesterol biosynthetic process"/>
    <property type="evidence" value="ECO:0007669"/>
    <property type="project" value="TreeGrafter"/>
</dbReference>
<evidence type="ECO:0000313" key="8">
    <source>
        <dbReference type="Proteomes" id="UP000053660"/>
    </source>
</evidence>
<keyword evidence="4" id="KW-1133">Transmembrane helix</keyword>
<keyword evidence="8" id="KW-1185">Reference proteome</keyword>
<reference evidence="7 8" key="1">
    <citation type="submission" date="2014-03" db="EMBL/GenBank/DDBJ databases">
        <title>Draft genome of the hookworm Oesophagostomum dentatum.</title>
        <authorList>
            <person name="Mitreva M."/>
        </authorList>
    </citation>
    <scope>NUCLEOTIDE SEQUENCE [LARGE SCALE GENOMIC DNA]</scope>
    <source>
        <strain evidence="7 8">OD-Hann</strain>
    </source>
</reference>
<dbReference type="EMBL" id="KN549389">
    <property type="protein sequence ID" value="KHJ97850.1"/>
    <property type="molecule type" value="Genomic_DNA"/>
</dbReference>
<evidence type="ECO:0008006" key="9">
    <source>
        <dbReference type="Google" id="ProtNLM"/>
    </source>
</evidence>
<dbReference type="GO" id="GO:0032936">
    <property type="term" value="C:SREBP-SCAP complex"/>
    <property type="evidence" value="ECO:0007669"/>
    <property type="project" value="TreeGrafter"/>
</dbReference>
<dbReference type="GO" id="GO:0032933">
    <property type="term" value="P:SREBP signaling pathway"/>
    <property type="evidence" value="ECO:0007669"/>
    <property type="project" value="InterPro"/>
</dbReference>
<dbReference type="GO" id="GO:0005789">
    <property type="term" value="C:endoplasmic reticulum membrane"/>
    <property type="evidence" value="ECO:0007669"/>
    <property type="project" value="UniProtKB-SubCell"/>
</dbReference>
<evidence type="ECO:0000256" key="3">
    <source>
        <dbReference type="ARBA" id="ARBA00022824"/>
    </source>
</evidence>
<keyword evidence="5" id="KW-0472">Membrane</keyword>
<evidence type="ECO:0000256" key="6">
    <source>
        <dbReference type="ARBA" id="ARBA00023180"/>
    </source>
</evidence>
<accession>A0A0B1TR21</accession>
<sequence length="175" mass="19263">QSIIVCGCSDGAVEVACLERNKLIGLYLQSRIGIVHILFTGSRVVLARLDGSIEFLELLLTSERPTRVTSITLLKTVRAHQKPISFLLASSLTAVSASYDHTLKLFDLRSCHLQSMLHAHRGPVTAVCIDATNNVCLLKSSTTFGKGSKFLFFRRCFRHAKKVSFVAGVLPLVNY</sequence>
<evidence type="ECO:0000313" key="7">
    <source>
        <dbReference type="EMBL" id="KHJ97850.1"/>
    </source>
</evidence>